<dbReference type="GO" id="GO:0042781">
    <property type="term" value="F:3'-tRNA processing endoribonuclease activity"/>
    <property type="evidence" value="ECO:0007669"/>
    <property type="project" value="TreeGrafter"/>
</dbReference>
<reference evidence="3 4" key="1">
    <citation type="submission" date="2014-11" db="EMBL/GenBank/DDBJ databases">
        <authorList>
            <person name="Urmite Genomes Urmite Genomes"/>
        </authorList>
    </citation>
    <scope>NUCLEOTIDE SEQUENCE [LARGE SCALE GENOMIC DNA]</scope>
    <source>
        <strain evidence="3 4">Oc5</strain>
    </source>
</reference>
<evidence type="ECO:0000313" key="4">
    <source>
        <dbReference type="Proteomes" id="UP000040453"/>
    </source>
</evidence>
<dbReference type="Pfam" id="PF12706">
    <property type="entry name" value="Lactamase_B_2"/>
    <property type="match status" value="1"/>
</dbReference>
<dbReference type="OrthoDB" id="9794898at2"/>
<dbReference type="SMART" id="SM00849">
    <property type="entry name" value="Lactamase_B"/>
    <property type="match status" value="1"/>
</dbReference>
<keyword evidence="4" id="KW-1185">Reference proteome</keyword>
<accession>A0A0A1MZ42</accession>
<evidence type="ECO:0000259" key="2">
    <source>
        <dbReference type="SMART" id="SM00849"/>
    </source>
</evidence>
<dbReference type="AlphaFoldDB" id="A0A0A1MZ42"/>
<feature type="domain" description="Metallo-beta-lactamase" evidence="2">
    <location>
        <begin position="18"/>
        <end position="210"/>
    </location>
</feature>
<gene>
    <name evidence="3" type="primary">rbn</name>
    <name evidence="3" type="ORF">BN997_03969</name>
</gene>
<dbReference type="PANTHER" id="PTHR46018:SF4">
    <property type="entry name" value="METALLO-HYDROLASE YHFI-RELATED"/>
    <property type="match status" value="1"/>
</dbReference>
<evidence type="ECO:0000256" key="1">
    <source>
        <dbReference type="ARBA" id="ARBA00022833"/>
    </source>
</evidence>
<dbReference type="InterPro" id="IPR036866">
    <property type="entry name" value="RibonucZ/Hydroxyglut_hydro"/>
</dbReference>
<name>A0A0A1MZ42_9BACI</name>
<evidence type="ECO:0000313" key="3">
    <source>
        <dbReference type="EMBL" id="CEI84036.1"/>
    </source>
</evidence>
<dbReference type="EMBL" id="CDGG01000001">
    <property type="protein sequence ID" value="CEI84036.1"/>
    <property type="molecule type" value="Genomic_DNA"/>
</dbReference>
<dbReference type="STRING" id="545501.BN997_03969"/>
<dbReference type="CDD" id="cd07716">
    <property type="entry name" value="RNaseZ_short-form-like_MBL-fold"/>
    <property type="match status" value="1"/>
</dbReference>
<dbReference type="Proteomes" id="UP000040453">
    <property type="component" value="Unassembled WGS sequence"/>
</dbReference>
<dbReference type="PANTHER" id="PTHR46018">
    <property type="entry name" value="ZINC PHOSPHODIESTERASE ELAC PROTEIN 1"/>
    <property type="match status" value="1"/>
</dbReference>
<dbReference type="Gene3D" id="3.60.15.10">
    <property type="entry name" value="Ribonuclease Z/Hydroxyacylglutathione hydrolase-like"/>
    <property type="match status" value="1"/>
</dbReference>
<organism evidence="3 4">
    <name type="scientific">Oceanobacillus oncorhynchi</name>
    <dbReference type="NCBI Taxonomy" id="545501"/>
    <lineage>
        <taxon>Bacteria</taxon>
        <taxon>Bacillati</taxon>
        <taxon>Bacillota</taxon>
        <taxon>Bacilli</taxon>
        <taxon>Bacillales</taxon>
        <taxon>Bacillaceae</taxon>
        <taxon>Oceanobacillus</taxon>
    </lineage>
</organism>
<keyword evidence="1" id="KW-0862">Zinc</keyword>
<proteinExistence type="predicted"/>
<dbReference type="InterPro" id="IPR001279">
    <property type="entry name" value="Metallo-B-lactamas"/>
</dbReference>
<dbReference type="RefSeq" id="WP_042534607.1">
    <property type="nucleotide sequence ID" value="NZ_CDGG01000001.1"/>
</dbReference>
<dbReference type="SUPFAM" id="SSF56281">
    <property type="entry name" value="Metallo-hydrolase/oxidoreductase"/>
    <property type="match status" value="1"/>
</dbReference>
<sequence>MQLTIIGFWGGYPNKDGATSSYLLEKDDYKLVLDMGSGALSKLQKFTSVPELDAVILSHYHHDHVADIGVLQYGKLIDYYVHNNEKKLKIYGHTEDEEGFSSLSHQYTEGVAYNPEEELKIGPFSITFLRTAHPVPCFGMRITDGKKTIVYTADSSYTEVWIPFAKDADVLITDCNYFKEQDGTAAGHMNSEEAAGIAQAANVGKLVLSHLPQFGVLEQLKEEAEQIYTGPVILAEEGYVWK</sequence>
<protein>
    <submittedName>
        <fullName evidence="3">Ribonuclease BN</fullName>
    </submittedName>
</protein>